<keyword evidence="9" id="KW-0444">Lipid biosynthesis</keyword>
<comment type="subcellular location">
    <subcellularLocation>
        <location evidence="2">Cell membrane</location>
        <topology evidence="2">Multi-pass membrane protein</topology>
    </subcellularLocation>
</comment>
<dbReference type="RefSeq" id="WP_033117213.1">
    <property type="nucleotide sequence ID" value="NZ_CALICV010000016.1"/>
</dbReference>
<feature type="transmembrane region" description="Helical" evidence="19">
    <location>
        <begin position="5"/>
        <end position="23"/>
    </location>
</feature>
<dbReference type="GO" id="GO:0005886">
    <property type="term" value="C:plasma membrane"/>
    <property type="evidence" value="ECO:0007669"/>
    <property type="project" value="UniProtKB-SubCell"/>
</dbReference>
<dbReference type="PROSITE" id="PS01315">
    <property type="entry name" value="CDS"/>
    <property type="match status" value="1"/>
</dbReference>
<evidence type="ECO:0000256" key="19">
    <source>
        <dbReference type="SAM" id="Phobius"/>
    </source>
</evidence>
<dbReference type="Pfam" id="PF01148">
    <property type="entry name" value="CTP_transf_1"/>
    <property type="match status" value="1"/>
</dbReference>
<dbReference type="eggNOG" id="COG0575">
    <property type="taxonomic scope" value="Bacteria"/>
</dbReference>
<keyword evidence="15 19" id="KW-0472">Membrane</keyword>
<dbReference type="UniPathway" id="UPA00557">
    <property type="reaction ID" value="UER00614"/>
</dbReference>
<evidence type="ECO:0000256" key="1">
    <source>
        <dbReference type="ARBA" id="ARBA00001698"/>
    </source>
</evidence>
<feature type="transmembrane region" description="Helical" evidence="19">
    <location>
        <begin position="173"/>
        <end position="191"/>
    </location>
</feature>
<feature type="transmembrane region" description="Helical" evidence="19">
    <location>
        <begin position="107"/>
        <end position="125"/>
    </location>
</feature>
<feature type="transmembrane region" description="Helical" evidence="19">
    <location>
        <begin position="54"/>
        <end position="71"/>
    </location>
</feature>
<evidence type="ECO:0000256" key="8">
    <source>
        <dbReference type="ARBA" id="ARBA00022475"/>
    </source>
</evidence>
<evidence type="ECO:0000256" key="13">
    <source>
        <dbReference type="ARBA" id="ARBA00022989"/>
    </source>
</evidence>
<keyword evidence="16" id="KW-0594">Phospholipid biosynthesis</keyword>
<gene>
    <name evidence="20" type="ORF">IB211_01545</name>
</gene>
<evidence type="ECO:0000256" key="10">
    <source>
        <dbReference type="ARBA" id="ARBA00022679"/>
    </source>
</evidence>
<comment type="similarity">
    <text evidence="5 18">Belongs to the CDS family.</text>
</comment>
<dbReference type="PANTHER" id="PTHR46382">
    <property type="entry name" value="PHOSPHATIDATE CYTIDYLYLTRANSFERASE"/>
    <property type="match status" value="1"/>
</dbReference>
<keyword evidence="13 19" id="KW-1133">Transmembrane helix</keyword>
<keyword evidence="11 18" id="KW-0812">Transmembrane</keyword>
<dbReference type="GO" id="GO:0016024">
    <property type="term" value="P:CDP-diacylglycerol biosynthetic process"/>
    <property type="evidence" value="ECO:0007669"/>
    <property type="project" value="UniProtKB-UniPathway"/>
</dbReference>
<dbReference type="AlphaFoldDB" id="A0A0S2W3M9"/>
<dbReference type="Proteomes" id="UP000064844">
    <property type="component" value="Chromosome"/>
</dbReference>
<proteinExistence type="inferred from homology"/>
<evidence type="ECO:0000256" key="11">
    <source>
        <dbReference type="ARBA" id="ARBA00022692"/>
    </source>
</evidence>
<evidence type="ECO:0000256" key="12">
    <source>
        <dbReference type="ARBA" id="ARBA00022695"/>
    </source>
</evidence>
<keyword evidence="8" id="KW-1003">Cell membrane</keyword>
<comment type="catalytic activity">
    <reaction evidence="1 18">
        <text>a 1,2-diacyl-sn-glycero-3-phosphate + CTP + H(+) = a CDP-1,2-diacyl-sn-glycerol + diphosphate</text>
        <dbReference type="Rhea" id="RHEA:16229"/>
        <dbReference type="ChEBI" id="CHEBI:15378"/>
        <dbReference type="ChEBI" id="CHEBI:33019"/>
        <dbReference type="ChEBI" id="CHEBI:37563"/>
        <dbReference type="ChEBI" id="CHEBI:58332"/>
        <dbReference type="ChEBI" id="CHEBI:58608"/>
        <dbReference type="EC" id="2.7.7.41"/>
    </reaction>
</comment>
<protein>
    <recommendedName>
        <fullName evidence="7 18">Phosphatidate cytidylyltransferase</fullName>
        <ecNumber evidence="6 18">2.7.7.41</ecNumber>
    </recommendedName>
</protein>
<evidence type="ECO:0000256" key="18">
    <source>
        <dbReference type="RuleBase" id="RU003938"/>
    </source>
</evidence>
<sequence>MGKRVIVAVVLVPVLLAVLFLAPDWGLPIAISVLAMVALHEVLWSTGFVKNPKVSGLAIVLAGLIPFWVFVGERMLPALVTLFIYVFLLFAVAMTSHCTVTMEKMGGSFFLSIMIPYFLSTFIRLREMPDWNYYILLPFVVAWLSDAFALFAGMLFGKHKLAPELSPKKTVEGAVGGVAGAVLSTLLYGFIVGKWFGAPAVRYGLLVVYALLGALAAQFGDLAFSYIKREYKIKDYGSIFPGHGGVLDRFDSVIFAAPLLEILIVSFPAFVGVMG</sequence>
<comment type="pathway">
    <text evidence="4">Lipid metabolism.</text>
</comment>
<keyword evidence="21" id="KW-1185">Reference proteome</keyword>
<evidence type="ECO:0000256" key="14">
    <source>
        <dbReference type="ARBA" id="ARBA00023098"/>
    </source>
</evidence>
<keyword evidence="14" id="KW-0443">Lipid metabolism</keyword>
<name>A0A0S2W3M9_9FIRM</name>
<feature type="transmembrane region" description="Helical" evidence="19">
    <location>
        <begin position="203"/>
        <end position="224"/>
    </location>
</feature>
<comment type="pathway">
    <text evidence="3 18">Phospholipid metabolism; CDP-diacylglycerol biosynthesis; CDP-diacylglycerol from sn-glycerol 3-phosphate: step 3/3.</text>
</comment>
<feature type="transmembrane region" description="Helical" evidence="19">
    <location>
        <begin position="253"/>
        <end position="274"/>
    </location>
</feature>
<evidence type="ECO:0000256" key="16">
    <source>
        <dbReference type="ARBA" id="ARBA00023209"/>
    </source>
</evidence>
<dbReference type="EC" id="2.7.7.41" evidence="6 18"/>
<dbReference type="PATRIC" id="fig|1297617.4.peg.1585"/>
<evidence type="ECO:0000256" key="17">
    <source>
        <dbReference type="ARBA" id="ARBA00023264"/>
    </source>
</evidence>
<evidence type="ECO:0000313" key="21">
    <source>
        <dbReference type="Proteomes" id="UP000064844"/>
    </source>
</evidence>
<dbReference type="EMBL" id="CP011307">
    <property type="protein sequence ID" value="ALP93937.1"/>
    <property type="molecule type" value="Genomic_DNA"/>
</dbReference>
<feature type="transmembrane region" description="Helical" evidence="19">
    <location>
        <begin position="77"/>
        <end position="95"/>
    </location>
</feature>
<keyword evidence="17" id="KW-1208">Phospholipid metabolism</keyword>
<dbReference type="KEGG" id="ibu:IB211_01545"/>
<evidence type="ECO:0000256" key="6">
    <source>
        <dbReference type="ARBA" id="ARBA00012487"/>
    </source>
</evidence>
<organism evidence="20 21">
    <name type="scientific">Intestinimonas butyriciproducens</name>
    <dbReference type="NCBI Taxonomy" id="1297617"/>
    <lineage>
        <taxon>Bacteria</taxon>
        <taxon>Bacillati</taxon>
        <taxon>Bacillota</taxon>
        <taxon>Clostridia</taxon>
        <taxon>Eubacteriales</taxon>
        <taxon>Intestinimonas</taxon>
    </lineage>
</organism>
<evidence type="ECO:0000256" key="5">
    <source>
        <dbReference type="ARBA" id="ARBA00010185"/>
    </source>
</evidence>
<keyword evidence="12 18" id="KW-0548">Nucleotidyltransferase</keyword>
<evidence type="ECO:0000256" key="7">
    <source>
        <dbReference type="ARBA" id="ARBA00019373"/>
    </source>
</evidence>
<feature type="transmembrane region" description="Helical" evidence="19">
    <location>
        <begin position="131"/>
        <end position="152"/>
    </location>
</feature>
<evidence type="ECO:0000256" key="9">
    <source>
        <dbReference type="ARBA" id="ARBA00022516"/>
    </source>
</evidence>
<dbReference type="InterPro" id="IPR000374">
    <property type="entry name" value="PC_trans"/>
</dbReference>
<reference evidence="20 21" key="1">
    <citation type="journal article" date="2015" name="Nat. Commun.">
        <title>Production of butyrate from lysine and the Amadori product fructoselysine by a human gut commensal.</title>
        <authorList>
            <person name="Bui T.P."/>
            <person name="Ritari J."/>
            <person name="Boeren S."/>
            <person name="de Waard P."/>
            <person name="Plugge C.M."/>
            <person name="de Vos W.M."/>
        </authorList>
    </citation>
    <scope>NUCLEOTIDE SEQUENCE [LARGE SCALE GENOMIC DNA]</scope>
    <source>
        <strain evidence="20 21">AF211</strain>
    </source>
</reference>
<dbReference type="GO" id="GO:0004605">
    <property type="term" value="F:phosphatidate cytidylyltransferase activity"/>
    <property type="evidence" value="ECO:0007669"/>
    <property type="project" value="UniProtKB-EC"/>
</dbReference>
<evidence type="ECO:0000256" key="2">
    <source>
        <dbReference type="ARBA" id="ARBA00004651"/>
    </source>
</evidence>
<dbReference type="PANTHER" id="PTHR46382:SF1">
    <property type="entry name" value="PHOSPHATIDATE CYTIDYLYLTRANSFERASE"/>
    <property type="match status" value="1"/>
</dbReference>
<dbReference type="STRING" id="1297617.IB211_01545"/>
<evidence type="ECO:0000256" key="15">
    <source>
        <dbReference type="ARBA" id="ARBA00023136"/>
    </source>
</evidence>
<accession>A0A0S2W3M9</accession>
<evidence type="ECO:0000256" key="3">
    <source>
        <dbReference type="ARBA" id="ARBA00005119"/>
    </source>
</evidence>
<keyword evidence="10 18" id="KW-0808">Transferase</keyword>
<evidence type="ECO:0000256" key="4">
    <source>
        <dbReference type="ARBA" id="ARBA00005189"/>
    </source>
</evidence>
<reference evidence="21" key="2">
    <citation type="submission" date="2015-04" db="EMBL/GenBank/DDBJ databases">
        <title>A butyrogenic pathway from the amino acid lysine in a human gut commensal.</title>
        <authorList>
            <person name="de Vos W.M."/>
            <person name="Bui N.T.P."/>
            <person name="Plugge C.M."/>
            <person name="Ritari J."/>
        </authorList>
    </citation>
    <scope>NUCLEOTIDE SEQUENCE [LARGE SCALE GENOMIC DNA]</scope>
    <source>
        <strain evidence="21">AF211</strain>
    </source>
</reference>
<evidence type="ECO:0000313" key="20">
    <source>
        <dbReference type="EMBL" id="ALP93937.1"/>
    </source>
</evidence>